<comment type="similarity">
    <text evidence="6">Belongs to the vsr family.</text>
</comment>
<evidence type="ECO:0000256" key="1">
    <source>
        <dbReference type="ARBA" id="ARBA00022722"/>
    </source>
</evidence>
<dbReference type="GO" id="GO:0004519">
    <property type="term" value="F:endonuclease activity"/>
    <property type="evidence" value="ECO:0007669"/>
    <property type="project" value="UniProtKB-KW"/>
</dbReference>
<dbReference type="CDD" id="cd00221">
    <property type="entry name" value="Vsr"/>
    <property type="match status" value="1"/>
</dbReference>
<keyword evidence="3 6" id="KW-0227">DNA damage</keyword>
<dbReference type="InterPro" id="IPR011335">
    <property type="entry name" value="Restrct_endonuc-II-like"/>
</dbReference>
<dbReference type="EMBL" id="BAAAEI010000030">
    <property type="protein sequence ID" value="GAA0373451.1"/>
    <property type="molecule type" value="Genomic_DNA"/>
</dbReference>
<dbReference type="NCBIfam" id="TIGR00632">
    <property type="entry name" value="vsr"/>
    <property type="match status" value="1"/>
</dbReference>
<sequence>MAAIRNTSTQPELRLRKLLYSAGYRYRLNVTTLPGKPDIVLPKYKTVIFVHGCFWHAHECELFKWPSTRTHWWKTKLLSNRQRDMAVQDKLRELGWHVLIIWECRIESQQLLSDVSEFLIGNIPYKEIP</sequence>
<proteinExistence type="inferred from homology"/>
<keyword evidence="2 6" id="KW-0255">Endonuclease</keyword>
<evidence type="ECO:0000256" key="6">
    <source>
        <dbReference type="PIRNR" id="PIRNR018267"/>
    </source>
</evidence>
<name>A0ABP3HMT1_9ALTE</name>
<dbReference type="InterPro" id="IPR004603">
    <property type="entry name" value="DNA_mismatch_endonuc_vsr"/>
</dbReference>
<comment type="function">
    <text evidence="6">May nick specific sequences that contain T:G mispairs resulting from m5C-deamination.</text>
</comment>
<evidence type="ECO:0000256" key="2">
    <source>
        <dbReference type="ARBA" id="ARBA00022759"/>
    </source>
</evidence>
<organism evidence="7 8">
    <name type="scientific">Bowmanella denitrificans</name>
    <dbReference type="NCBI Taxonomy" id="366582"/>
    <lineage>
        <taxon>Bacteria</taxon>
        <taxon>Pseudomonadati</taxon>
        <taxon>Pseudomonadota</taxon>
        <taxon>Gammaproteobacteria</taxon>
        <taxon>Alteromonadales</taxon>
        <taxon>Alteromonadaceae</taxon>
        <taxon>Bowmanella</taxon>
    </lineage>
</organism>
<protein>
    <recommendedName>
        <fullName evidence="6">Very short patch repair endonuclease</fullName>
        <ecNumber evidence="6">3.1.-.-</ecNumber>
    </recommendedName>
</protein>
<evidence type="ECO:0000256" key="3">
    <source>
        <dbReference type="ARBA" id="ARBA00022763"/>
    </source>
</evidence>
<evidence type="ECO:0000313" key="8">
    <source>
        <dbReference type="Proteomes" id="UP001501757"/>
    </source>
</evidence>
<dbReference type="Gene3D" id="3.40.960.10">
    <property type="entry name" value="VSR Endonuclease"/>
    <property type="match status" value="1"/>
</dbReference>
<dbReference type="PIRSF" id="PIRSF018267">
    <property type="entry name" value="VSR_endonuc"/>
    <property type="match status" value="1"/>
</dbReference>
<dbReference type="SUPFAM" id="SSF52980">
    <property type="entry name" value="Restriction endonuclease-like"/>
    <property type="match status" value="1"/>
</dbReference>
<evidence type="ECO:0000256" key="4">
    <source>
        <dbReference type="ARBA" id="ARBA00022801"/>
    </source>
</evidence>
<keyword evidence="4 6" id="KW-0378">Hydrolase</keyword>
<comment type="caution">
    <text evidence="7">The sequence shown here is derived from an EMBL/GenBank/DDBJ whole genome shotgun (WGS) entry which is preliminary data.</text>
</comment>
<dbReference type="Proteomes" id="UP001501757">
    <property type="component" value="Unassembled WGS sequence"/>
</dbReference>
<evidence type="ECO:0000313" key="7">
    <source>
        <dbReference type="EMBL" id="GAA0373451.1"/>
    </source>
</evidence>
<keyword evidence="1 6" id="KW-0540">Nuclease</keyword>
<keyword evidence="8" id="KW-1185">Reference proteome</keyword>
<keyword evidence="5 6" id="KW-0234">DNA repair</keyword>
<gene>
    <name evidence="7" type="ORF">GCM10009092_42040</name>
</gene>
<reference evidence="8" key="1">
    <citation type="journal article" date="2019" name="Int. J. Syst. Evol. Microbiol.">
        <title>The Global Catalogue of Microorganisms (GCM) 10K type strain sequencing project: providing services to taxonomists for standard genome sequencing and annotation.</title>
        <authorList>
            <consortium name="The Broad Institute Genomics Platform"/>
            <consortium name="The Broad Institute Genome Sequencing Center for Infectious Disease"/>
            <person name="Wu L."/>
            <person name="Ma J."/>
        </authorList>
    </citation>
    <scope>NUCLEOTIDE SEQUENCE [LARGE SCALE GENOMIC DNA]</scope>
    <source>
        <strain evidence="8">JCM 13378</strain>
    </source>
</reference>
<evidence type="ECO:0000256" key="5">
    <source>
        <dbReference type="ARBA" id="ARBA00023204"/>
    </source>
</evidence>
<dbReference type="EC" id="3.1.-.-" evidence="6"/>
<dbReference type="Pfam" id="PF03852">
    <property type="entry name" value="Vsr"/>
    <property type="match status" value="1"/>
</dbReference>
<accession>A0ABP3HMT1</accession>